<dbReference type="AlphaFoldDB" id="A0A0F9QC16"/>
<evidence type="ECO:0000256" key="1">
    <source>
        <dbReference type="SAM" id="Phobius"/>
    </source>
</evidence>
<feature type="transmembrane region" description="Helical" evidence="1">
    <location>
        <begin position="226"/>
        <end position="247"/>
    </location>
</feature>
<proteinExistence type="predicted"/>
<gene>
    <name evidence="2" type="ORF">LCGC14_1033440</name>
</gene>
<keyword evidence="1" id="KW-0812">Transmembrane</keyword>
<sequence>MNEQLLDLNLKRLQLACKKNGNYKTLTIAFFTLIKNRIIEIGINLGVKPVGSDRSNTIYDYITLINSIFLKNLGVVIFPENMCESIQICEVIFLRNKGKLPDKNLKSIIDIYYELRKLEVPNLHRQVNEDDLSSVAQGNIFSFLTPRSKRNSQDSHKLKPLILQKIREKEKEFHQDLNSRIDPGKLESALYLKSLRKMLEHNKNSKIVIQGALKDNISYQKSLPGIFGYLIIGVIITLLSVGAIILFEMDSNPIIIPYIDSWVISLFVGIIVLFFLYVKFIKKGGS</sequence>
<name>A0A0F9QC16_9ZZZZ</name>
<evidence type="ECO:0000313" key="2">
    <source>
        <dbReference type="EMBL" id="KKN10751.1"/>
    </source>
</evidence>
<protein>
    <submittedName>
        <fullName evidence="2">Uncharacterized protein</fullName>
    </submittedName>
</protein>
<keyword evidence="1" id="KW-0472">Membrane</keyword>
<comment type="caution">
    <text evidence="2">The sequence shown here is derived from an EMBL/GenBank/DDBJ whole genome shotgun (WGS) entry which is preliminary data.</text>
</comment>
<reference evidence="2" key="1">
    <citation type="journal article" date="2015" name="Nature">
        <title>Complex archaea that bridge the gap between prokaryotes and eukaryotes.</title>
        <authorList>
            <person name="Spang A."/>
            <person name="Saw J.H."/>
            <person name="Jorgensen S.L."/>
            <person name="Zaremba-Niedzwiedzka K."/>
            <person name="Martijn J."/>
            <person name="Lind A.E."/>
            <person name="van Eijk R."/>
            <person name="Schleper C."/>
            <person name="Guy L."/>
            <person name="Ettema T.J."/>
        </authorList>
    </citation>
    <scope>NUCLEOTIDE SEQUENCE</scope>
</reference>
<feature type="transmembrane region" description="Helical" evidence="1">
    <location>
        <begin position="259"/>
        <end position="278"/>
    </location>
</feature>
<keyword evidence="1" id="KW-1133">Transmembrane helix</keyword>
<organism evidence="2">
    <name type="scientific">marine sediment metagenome</name>
    <dbReference type="NCBI Taxonomy" id="412755"/>
    <lineage>
        <taxon>unclassified sequences</taxon>
        <taxon>metagenomes</taxon>
        <taxon>ecological metagenomes</taxon>
    </lineage>
</organism>
<dbReference type="EMBL" id="LAZR01004210">
    <property type="protein sequence ID" value="KKN10751.1"/>
    <property type="molecule type" value="Genomic_DNA"/>
</dbReference>
<accession>A0A0F9QC16</accession>